<dbReference type="RefSeq" id="WP_262591090.1">
    <property type="nucleotide sequence ID" value="NZ_JAOQJQ010000003.1"/>
</dbReference>
<comment type="caution">
    <text evidence="1">The sequence shown here is derived from an EMBL/GenBank/DDBJ whole genome shotgun (WGS) entry which is preliminary data.</text>
</comment>
<protein>
    <submittedName>
        <fullName evidence="1">Uncharacterized protein</fullName>
    </submittedName>
</protein>
<accession>A0ABT2TKY6</accession>
<evidence type="ECO:0000313" key="2">
    <source>
        <dbReference type="Proteomes" id="UP001652442"/>
    </source>
</evidence>
<keyword evidence="2" id="KW-1185">Reference proteome</keyword>
<organism evidence="1 2">
    <name type="scientific">Brotonthovivens ammoniilytica</name>
    <dbReference type="NCBI Taxonomy" id="2981725"/>
    <lineage>
        <taxon>Bacteria</taxon>
        <taxon>Bacillati</taxon>
        <taxon>Bacillota</taxon>
        <taxon>Clostridia</taxon>
        <taxon>Lachnospirales</taxon>
        <taxon>Lachnospiraceae</taxon>
        <taxon>Brotonthovivens</taxon>
    </lineage>
</organism>
<dbReference type="EMBL" id="JAOQJQ010000003">
    <property type="protein sequence ID" value="MCU6762506.1"/>
    <property type="molecule type" value="Genomic_DNA"/>
</dbReference>
<evidence type="ECO:0000313" key="1">
    <source>
        <dbReference type="EMBL" id="MCU6762506.1"/>
    </source>
</evidence>
<proteinExistence type="predicted"/>
<reference evidence="1 2" key="1">
    <citation type="journal article" date="2021" name="ISME Commun">
        <title>Automated analysis of genomic sequences facilitates high-throughput and comprehensive description of bacteria.</title>
        <authorList>
            <person name="Hitch T.C.A."/>
        </authorList>
    </citation>
    <scope>NUCLEOTIDE SEQUENCE [LARGE SCALE GENOMIC DNA]</scope>
    <source>
        <strain evidence="1 2">Sanger_109</strain>
    </source>
</reference>
<sequence>MKTLRKECSFMSLTSSIENYQRKRFLLMGQNWVLCIPVSLQTLDTITKKDIRIYESRNKKVKLEILLLSMGYKLFIKVHQKSGEYPQIGGSSPDFSINKVYLFRPAIFALHVLLA</sequence>
<gene>
    <name evidence="1" type="ORF">OCV88_09190</name>
</gene>
<name>A0ABT2TKY6_9FIRM</name>
<dbReference type="Proteomes" id="UP001652442">
    <property type="component" value="Unassembled WGS sequence"/>
</dbReference>